<keyword evidence="6" id="KW-0227">DNA damage</keyword>
<dbReference type="GO" id="GO:0003677">
    <property type="term" value="F:DNA binding"/>
    <property type="evidence" value="ECO:0007669"/>
    <property type="project" value="UniProtKB-KW"/>
</dbReference>
<dbReference type="PRINTS" id="PR00853">
    <property type="entry name" value="XPGRADSUPER"/>
</dbReference>
<dbReference type="InterPro" id="IPR008918">
    <property type="entry name" value="HhH2"/>
</dbReference>
<keyword evidence="9" id="KW-0460">Magnesium</keyword>
<keyword evidence="7" id="KW-0378">Hydrolase</keyword>
<feature type="compositionally biased region" description="Polar residues" evidence="14">
    <location>
        <begin position="555"/>
        <end position="578"/>
    </location>
</feature>
<dbReference type="GO" id="GO:0046872">
    <property type="term" value="F:metal ion binding"/>
    <property type="evidence" value="ECO:0007669"/>
    <property type="project" value="UniProtKB-KW"/>
</dbReference>
<keyword evidence="11" id="KW-0238">DNA-binding</keyword>
<comment type="subcellular location">
    <subcellularLocation>
        <location evidence="2">Nucleus</location>
    </subcellularLocation>
</comment>
<reference evidence="17" key="1">
    <citation type="submission" date="2021-07" db="EMBL/GenBank/DDBJ databases">
        <authorList>
            <person name="Durling M."/>
        </authorList>
    </citation>
    <scope>NUCLEOTIDE SEQUENCE</scope>
</reference>
<evidence type="ECO:0000256" key="7">
    <source>
        <dbReference type="ARBA" id="ARBA00022801"/>
    </source>
</evidence>
<keyword evidence="10" id="KW-0267">Excision nuclease</keyword>
<feature type="compositionally biased region" description="Polar residues" evidence="14">
    <location>
        <begin position="752"/>
        <end position="763"/>
    </location>
</feature>
<evidence type="ECO:0000313" key="17">
    <source>
        <dbReference type="EMBL" id="CAG8958640.1"/>
    </source>
</evidence>
<keyword evidence="12" id="KW-0234">DNA repair</keyword>
<dbReference type="Pfam" id="PF00867">
    <property type="entry name" value="XPG_I"/>
    <property type="match status" value="1"/>
</dbReference>
<evidence type="ECO:0000256" key="5">
    <source>
        <dbReference type="ARBA" id="ARBA00022723"/>
    </source>
</evidence>
<dbReference type="InterPro" id="IPR006084">
    <property type="entry name" value="XPG/Rad2"/>
</dbReference>
<dbReference type="GO" id="GO:0017108">
    <property type="term" value="F:5'-flap endonuclease activity"/>
    <property type="evidence" value="ECO:0007669"/>
    <property type="project" value="TreeGrafter"/>
</dbReference>
<feature type="region of interest" description="Disordered" evidence="14">
    <location>
        <begin position="742"/>
        <end position="763"/>
    </location>
</feature>
<dbReference type="InterPro" id="IPR006086">
    <property type="entry name" value="XPG-I_dom"/>
</dbReference>
<evidence type="ECO:0000256" key="12">
    <source>
        <dbReference type="ARBA" id="ARBA00023204"/>
    </source>
</evidence>
<comment type="similarity">
    <text evidence="3">Belongs to the XPG/RAD2 endonuclease family. EXO1 subfamily.</text>
</comment>
<gene>
    <name evidence="17" type="ORF">HYFRA_00009957</name>
</gene>
<evidence type="ECO:0000256" key="1">
    <source>
        <dbReference type="ARBA" id="ARBA00001946"/>
    </source>
</evidence>
<dbReference type="Pfam" id="PF00752">
    <property type="entry name" value="XPG_N"/>
    <property type="match status" value="1"/>
</dbReference>
<dbReference type="PANTHER" id="PTHR11081">
    <property type="entry name" value="FLAP ENDONUCLEASE FAMILY MEMBER"/>
    <property type="match status" value="1"/>
</dbReference>
<dbReference type="Gene3D" id="1.10.150.20">
    <property type="entry name" value="5' to 3' exonuclease, C-terminal subdomain"/>
    <property type="match status" value="1"/>
</dbReference>
<feature type="compositionally biased region" description="Polar residues" evidence="14">
    <location>
        <begin position="476"/>
        <end position="486"/>
    </location>
</feature>
<evidence type="ECO:0000256" key="8">
    <source>
        <dbReference type="ARBA" id="ARBA00022839"/>
    </source>
</evidence>
<dbReference type="GO" id="GO:0005634">
    <property type="term" value="C:nucleus"/>
    <property type="evidence" value="ECO:0007669"/>
    <property type="project" value="UniProtKB-SubCell"/>
</dbReference>
<dbReference type="SMART" id="SM00485">
    <property type="entry name" value="XPGN"/>
    <property type="match status" value="1"/>
</dbReference>
<dbReference type="EMBL" id="CAJVRL010000083">
    <property type="protein sequence ID" value="CAG8958640.1"/>
    <property type="molecule type" value="Genomic_DNA"/>
</dbReference>
<keyword evidence="13" id="KW-0539">Nucleus</keyword>
<comment type="cofactor">
    <cofactor evidence="1">
        <name>Mg(2+)</name>
        <dbReference type="ChEBI" id="CHEBI:18420"/>
    </cofactor>
</comment>
<dbReference type="CDD" id="cd09908">
    <property type="entry name" value="H3TH_EXO1"/>
    <property type="match status" value="1"/>
</dbReference>
<feature type="domain" description="XPG-I" evidence="15">
    <location>
        <begin position="138"/>
        <end position="208"/>
    </location>
</feature>
<feature type="region of interest" description="Disordered" evidence="14">
    <location>
        <begin position="555"/>
        <end position="599"/>
    </location>
</feature>
<evidence type="ECO:0000256" key="11">
    <source>
        <dbReference type="ARBA" id="ARBA00023125"/>
    </source>
</evidence>
<feature type="region of interest" description="Disordered" evidence="14">
    <location>
        <begin position="453"/>
        <end position="504"/>
    </location>
</feature>
<evidence type="ECO:0000256" key="14">
    <source>
        <dbReference type="SAM" id="MobiDB-lite"/>
    </source>
</evidence>
<dbReference type="SUPFAM" id="SSF88723">
    <property type="entry name" value="PIN domain-like"/>
    <property type="match status" value="1"/>
</dbReference>
<evidence type="ECO:0000256" key="3">
    <source>
        <dbReference type="ARBA" id="ARBA00010563"/>
    </source>
</evidence>
<feature type="domain" description="XPG N-terminal" evidence="16">
    <location>
        <begin position="1"/>
        <end position="99"/>
    </location>
</feature>
<dbReference type="Proteomes" id="UP000696280">
    <property type="component" value="Unassembled WGS sequence"/>
</dbReference>
<sequence>MGINGLLPLLKSIQKPCSLKKFEGKTLGVDAYGWLHRGTVGCVMELAKGQPTNKFVDFAMHRVRMLQHFGVIPYLVFDGDYLPSKAATEADRAKRREDSKKAGFELMKAGKPSQAYLELQKSIDVTPEMARQLIDELKANQVQYVVAPYEADAQMVYLERKGIIHGILSEDSDLLVFGAKCLLTKLDQYGNCIEINKADFCACKEITLTGWSDKEFRQMAILSGCDYLASIGGMGLKTAYRMVRKHKTVEKVLRMLQFDGKFHVPKGYQDAFYQAELTFLHQRVFCPIAQALVLHTQPEQPIDDSKMLWIGRYVEAPIAQGVAKGDLHPMTKENIVPKVDMVKQKSTNMAKVTPLTSRTPQQILAASGSFKQQMLAASGSLKKGTGKPISDFFPRRRPLAELDPNCLRTPNSTHPDLPAVSLPRVYLRPQPSPSVSHSAPARAPARQTFSVYTSTTNQEPGPQKRSRLCADIESGGSPSKKANLSRSRFFASEASPTLGRSAKDKRARKANVDIFSDDSIEEAMLGLPDVDSFESELNTAKKVIVFQGEGLMTEKQPSTLGGGISQSQDSVPGLTTSDSFTSSAEAPSTPTSQDNDIFGSAQSIKDNFTFRTTLKPNASVQSTASSLSSISSKSSKIPLAVKPKVVMSKAPMHAKRANTTPLQRIGASAANKPKLLPMTPPETPVYQIKNNKPQRRSLLGLGGVPFPEVAAVATPATTPSCATDKTGIANPLLQTGSEDLIIPDSEDDEPLSPTNAANDENISTTHLNLNRFVYNS</sequence>
<evidence type="ECO:0000256" key="4">
    <source>
        <dbReference type="ARBA" id="ARBA00022722"/>
    </source>
</evidence>
<dbReference type="SUPFAM" id="SSF47807">
    <property type="entry name" value="5' to 3' exonuclease, C-terminal subdomain"/>
    <property type="match status" value="1"/>
</dbReference>
<keyword evidence="4" id="KW-0540">Nuclease</keyword>
<accession>A0A9N9PWT7</accession>
<dbReference type="FunFam" id="3.40.50.1010:FF:000002">
    <property type="entry name" value="Exonuclease 1, putative"/>
    <property type="match status" value="1"/>
</dbReference>
<evidence type="ECO:0000256" key="10">
    <source>
        <dbReference type="ARBA" id="ARBA00022881"/>
    </source>
</evidence>
<dbReference type="InterPro" id="IPR037315">
    <property type="entry name" value="EXO1_H3TH"/>
</dbReference>
<dbReference type="PANTHER" id="PTHR11081:SF65">
    <property type="entry name" value="DNA DAMAGE-INDUCIBLE PROTEIN DIN7-RELATED"/>
    <property type="match status" value="1"/>
</dbReference>
<evidence type="ECO:0000256" key="13">
    <source>
        <dbReference type="ARBA" id="ARBA00023242"/>
    </source>
</evidence>
<keyword evidence="18" id="KW-1185">Reference proteome</keyword>
<dbReference type="CDD" id="cd09857">
    <property type="entry name" value="PIN_EXO1"/>
    <property type="match status" value="1"/>
</dbReference>
<evidence type="ECO:0000259" key="16">
    <source>
        <dbReference type="SMART" id="SM00485"/>
    </source>
</evidence>
<dbReference type="SMART" id="SM00484">
    <property type="entry name" value="XPGI"/>
    <property type="match status" value="1"/>
</dbReference>
<dbReference type="InterPro" id="IPR019974">
    <property type="entry name" value="XPG_CS"/>
</dbReference>
<protein>
    <recommendedName>
        <fullName evidence="19">Exonuclease 1</fullName>
    </recommendedName>
</protein>
<comment type="caution">
    <text evidence="17">The sequence shown here is derived from an EMBL/GenBank/DDBJ whole genome shotgun (WGS) entry which is preliminary data.</text>
</comment>
<dbReference type="PROSITE" id="PS00841">
    <property type="entry name" value="XPG_1"/>
    <property type="match status" value="1"/>
</dbReference>
<evidence type="ECO:0000256" key="6">
    <source>
        <dbReference type="ARBA" id="ARBA00022763"/>
    </source>
</evidence>
<dbReference type="InterPro" id="IPR006085">
    <property type="entry name" value="XPG_DNA_repair_N"/>
</dbReference>
<dbReference type="InterPro" id="IPR029060">
    <property type="entry name" value="PIN-like_dom_sf"/>
</dbReference>
<keyword evidence="8" id="KW-0269">Exonuclease</keyword>
<feature type="compositionally biased region" description="Low complexity" evidence="14">
    <location>
        <begin position="579"/>
        <end position="592"/>
    </location>
</feature>
<dbReference type="AlphaFoldDB" id="A0A9N9PWT7"/>
<evidence type="ECO:0000259" key="15">
    <source>
        <dbReference type="SMART" id="SM00484"/>
    </source>
</evidence>
<organism evidence="17 18">
    <name type="scientific">Hymenoscyphus fraxineus</name>
    <dbReference type="NCBI Taxonomy" id="746836"/>
    <lineage>
        <taxon>Eukaryota</taxon>
        <taxon>Fungi</taxon>
        <taxon>Dikarya</taxon>
        <taxon>Ascomycota</taxon>
        <taxon>Pezizomycotina</taxon>
        <taxon>Leotiomycetes</taxon>
        <taxon>Helotiales</taxon>
        <taxon>Helotiaceae</taxon>
        <taxon>Hymenoscyphus</taxon>
    </lineage>
</organism>
<dbReference type="GO" id="GO:0006281">
    <property type="term" value="P:DNA repair"/>
    <property type="evidence" value="ECO:0007669"/>
    <property type="project" value="UniProtKB-KW"/>
</dbReference>
<evidence type="ECO:0000256" key="2">
    <source>
        <dbReference type="ARBA" id="ARBA00004123"/>
    </source>
</evidence>
<dbReference type="InterPro" id="IPR036279">
    <property type="entry name" value="5-3_exonuclease_C_sf"/>
</dbReference>
<dbReference type="OrthoDB" id="26491at2759"/>
<name>A0A9N9PWT7_9HELO</name>
<proteinExistence type="inferred from homology"/>
<dbReference type="FunFam" id="1.10.150.20:FF:000011">
    <property type="entry name" value="exonuclease 1"/>
    <property type="match status" value="1"/>
</dbReference>
<keyword evidence="5" id="KW-0479">Metal-binding</keyword>
<dbReference type="SMART" id="SM00279">
    <property type="entry name" value="HhH2"/>
    <property type="match status" value="1"/>
</dbReference>
<evidence type="ECO:0000313" key="18">
    <source>
        <dbReference type="Proteomes" id="UP000696280"/>
    </source>
</evidence>
<dbReference type="GO" id="GO:0035312">
    <property type="term" value="F:5'-3' DNA exonuclease activity"/>
    <property type="evidence" value="ECO:0007669"/>
    <property type="project" value="InterPro"/>
</dbReference>
<evidence type="ECO:0008006" key="19">
    <source>
        <dbReference type="Google" id="ProtNLM"/>
    </source>
</evidence>
<dbReference type="Gene3D" id="3.40.50.1010">
    <property type="entry name" value="5'-nuclease"/>
    <property type="match status" value="1"/>
</dbReference>
<evidence type="ECO:0000256" key="9">
    <source>
        <dbReference type="ARBA" id="ARBA00022842"/>
    </source>
</evidence>
<dbReference type="InterPro" id="IPR044752">
    <property type="entry name" value="PIN-like_EXO1"/>
</dbReference>